<dbReference type="PANTHER" id="PTHR36115:SF4">
    <property type="entry name" value="MEMBRANE PROTEIN"/>
    <property type="match status" value="1"/>
</dbReference>
<accession>A0A4R0GQX4</accession>
<dbReference type="InterPro" id="IPR010432">
    <property type="entry name" value="RDD"/>
</dbReference>
<dbReference type="RefSeq" id="WP_131301851.1">
    <property type="nucleotide sequence ID" value="NZ_SJJR01000003.1"/>
</dbReference>
<proteinExistence type="predicted"/>
<dbReference type="AlphaFoldDB" id="A0A4R0GQX4"/>
<evidence type="ECO:0000256" key="5">
    <source>
        <dbReference type="ARBA" id="ARBA00023136"/>
    </source>
</evidence>
<dbReference type="Pfam" id="PF06271">
    <property type="entry name" value="RDD"/>
    <property type="match status" value="1"/>
</dbReference>
<keyword evidence="4 7" id="KW-1133">Transmembrane helix</keyword>
<evidence type="ECO:0000256" key="2">
    <source>
        <dbReference type="ARBA" id="ARBA00022475"/>
    </source>
</evidence>
<reference evidence="9 10" key="1">
    <citation type="submission" date="2019-02" db="EMBL/GenBank/DDBJ databases">
        <title>Jishengella sp. nov., isolated from a root of Zingiber montanum.</title>
        <authorList>
            <person name="Kuncharoen N."/>
            <person name="Kudo T."/>
            <person name="Masahiro Y."/>
            <person name="Ohkuma M."/>
            <person name="Tanasupawat S."/>
        </authorList>
    </citation>
    <scope>NUCLEOTIDE SEQUENCE [LARGE SCALE GENOMIC DNA]</scope>
    <source>
        <strain evidence="9 10">PLAI 1-1</strain>
    </source>
</reference>
<feature type="compositionally biased region" description="Pro residues" evidence="6">
    <location>
        <begin position="37"/>
        <end position="68"/>
    </location>
</feature>
<evidence type="ECO:0000256" key="7">
    <source>
        <dbReference type="SAM" id="Phobius"/>
    </source>
</evidence>
<feature type="transmembrane region" description="Helical" evidence="7">
    <location>
        <begin position="134"/>
        <end position="160"/>
    </location>
</feature>
<feature type="region of interest" description="Disordered" evidence="6">
    <location>
        <begin position="1"/>
        <end position="68"/>
    </location>
</feature>
<keyword evidence="2" id="KW-1003">Cell membrane</keyword>
<evidence type="ECO:0000313" key="10">
    <source>
        <dbReference type="Proteomes" id="UP000292274"/>
    </source>
</evidence>
<evidence type="ECO:0000256" key="4">
    <source>
        <dbReference type="ARBA" id="ARBA00022989"/>
    </source>
</evidence>
<comment type="caution">
    <text evidence="9">The sequence shown here is derived from an EMBL/GenBank/DDBJ whole genome shotgun (WGS) entry which is preliminary data.</text>
</comment>
<dbReference type="EMBL" id="SJJR01000003">
    <property type="protein sequence ID" value="TCB98993.1"/>
    <property type="molecule type" value="Genomic_DNA"/>
</dbReference>
<evidence type="ECO:0000256" key="6">
    <source>
        <dbReference type="SAM" id="MobiDB-lite"/>
    </source>
</evidence>
<dbReference type="InterPro" id="IPR051791">
    <property type="entry name" value="Pra-immunoreactive"/>
</dbReference>
<feature type="compositionally biased region" description="Pro residues" evidence="6">
    <location>
        <begin position="1"/>
        <end position="14"/>
    </location>
</feature>
<keyword evidence="10" id="KW-1185">Reference proteome</keyword>
<evidence type="ECO:0000256" key="3">
    <source>
        <dbReference type="ARBA" id="ARBA00022692"/>
    </source>
</evidence>
<sequence>MTQPSPYPTPPAGGPQPSGVPAGAPPSAPGGVAWPAGPAPLIPPQYAPTPPGWAGPPPPAWSAGPPPPVLGPGGQPLASFGDRLLAYLIDVVAATAVLLLLVMPIFLIFTLQLVAGITSTNPDGTVAEPDPGVFFAQLLLPMLLMQLGLLVLMLGFYWLYHVEYLKRTGQTLGKRVMKLRVVPLDPTQTLDRRMAGKRYLVQFVGGSLVPGGSYVDGLWQLWDKPWQQCLHDKFAGTVVVKVSR</sequence>
<dbReference type="GO" id="GO:0005886">
    <property type="term" value="C:plasma membrane"/>
    <property type="evidence" value="ECO:0007669"/>
    <property type="project" value="UniProtKB-SubCell"/>
</dbReference>
<name>A0A4R0GQX4_9ACTN</name>
<evidence type="ECO:0000256" key="1">
    <source>
        <dbReference type="ARBA" id="ARBA00004651"/>
    </source>
</evidence>
<keyword evidence="3 7" id="KW-0812">Transmembrane</keyword>
<evidence type="ECO:0000259" key="8">
    <source>
        <dbReference type="Pfam" id="PF06271"/>
    </source>
</evidence>
<dbReference type="OrthoDB" id="5244233at2"/>
<protein>
    <submittedName>
        <fullName evidence="9">RDD family protein</fullName>
    </submittedName>
</protein>
<organism evidence="9 10">
    <name type="scientific">Micromonospora zingiberis</name>
    <dbReference type="NCBI Taxonomy" id="2053011"/>
    <lineage>
        <taxon>Bacteria</taxon>
        <taxon>Bacillati</taxon>
        <taxon>Actinomycetota</taxon>
        <taxon>Actinomycetes</taxon>
        <taxon>Micromonosporales</taxon>
        <taxon>Micromonosporaceae</taxon>
        <taxon>Micromonospora</taxon>
    </lineage>
</organism>
<feature type="domain" description="RDD" evidence="8">
    <location>
        <begin position="77"/>
        <end position="236"/>
    </location>
</feature>
<evidence type="ECO:0000313" key="9">
    <source>
        <dbReference type="EMBL" id="TCB98993.1"/>
    </source>
</evidence>
<dbReference type="PANTHER" id="PTHR36115">
    <property type="entry name" value="PROLINE-RICH ANTIGEN HOMOLOG-RELATED"/>
    <property type="match status" value="1"/>
</dbReference>
<feature type="transmembrane region" description="Helical" evidence="7">
    <location>
        <begin position="84"/>
        <end position="114"/>
    </location>
</feature>
<comment type="subcellular location">
    <subcellularLocation>
        <location evidence="1">Cell membrane</location>
        <topology evidence="1">Multi-pass membrane protein</topology>
    </subcellularLocation>
</comment>
<keyword evidence="5 7" id="KW-0472">Membrane</keyword>
<dbReference type="Proteomes" id="UP000292274">
    <property type="component" value="Unassembled WGS sequence"/>
</dbReference>
<gene>
    <name evidence="9" type="ORF">E0H26_06170</name>
</gene>